<dbReference type="InterPro" id="IPR041164">
    <property type="entry name" value="LDcluster4"/>
</dbReference>
<dbReference type="AlphaFoldDB" id="A0A1P8F6T9"/>
<organism evidence="1 2">
    <name type="scientific">Dehalogenimonas formicexedens</name>
    <dbReference type="NCBI Taxonomy" id="1839801"/>
    <lineage>
        <taxon>Bacteria</taxon>
        <taxon>Bacillati</taxon>
        <taxon>Chloroflexota</taxon>
        <taxon>Dehalococcoidia</taxon>
        <taxon>Dehalococcoidales</taxon>
        <taxon>Dehalococcoidaceae</taxon>
        <taxon>Dehalogenimonas</taxon>
    </lineage>
</organism>
<keyword evidence="2" id="KW-1185">Reference proteome</keyword>
<dbReference type="KEGG" id="dfo:Dform_00797"/>
<protein>
    <recommendedName>
        <fullName evidence="3">TIGR00725 family protein</fullName>
    </recommendedName>
</protein>
<dbReference type="PANTHER" id="PTHR43393:SF3">
    <property type="entry name" value="LYSINE DECARBOXYLASE-LIKE PROTEIN"/>
    <property type="match status" value="1"/>
</dbReference>
<dbReference type="Pfam" id="PF18306">
    <property type="entry name" value="LDcluster4"/>
    <property type="match status" value="1"/>
</dbReference>
<proteinExistence type="predicted"/>
<accession>A0A1P8F6T9</accession>
<evidence type="ECO:0000313" key="2">
    <source>
        <dbReference type="Proteomes" id="UP000185934"/>
    </source>
</evidence>
<evidence type="ECO:0008006" key="3">
    <source>
        <dbReference type="Google" id="ProtNLM"/>
    </source>
</evidence>
<gene>
    <name evidence="1" type="ORF">Dform_00797</name>
</gene>
<dbReference type="STRING" id="1839801.Dform_00797"/>
<dbReference type="PANTHER" id="PTHR43393">
    <property type="entry name" value="CYTOKININ RIBOSIDE 5'-MONOPHOSPHATE PHOSPHORIBOHYDROLASE"/>
    <property type="match status" value="1"/>
</dbReference>
<reference evidence="2" key="1">
    <citation type="submission" date="2016-11" db="EMBL/GenBank/DDBJ databases">
        <title>Dehalogenimonas formicexedens sp. nov., a chlorinated alkane respiring bacterium isolated from contaminated groundwater.</title>
        <authorList>
            <person name="Key T.A."/>
            <person name="Bowman K.S."/>
            <person name="Lee I."/>
            <person name="Chun J."/>
            <person name="Albuquerque L."/>
            <person name="da Costa M.S."/>
            <person name="Rainey F.A."/>
            <person name="Moe W.M."/>
        </authorList>
    </citation>
    <scope>NUCLEOTIDE SEQUENCE [LARGE SCALE GENOMIC DNA]</scope>
    <source>
        <strain evidence="2">NSZ-14</strain>
    </source>
</reference>
<sequence length="216" mass="23205">METKGCAVTLAAQKYPFPVMTVGIMGSAGGFIAEEIKAKLRELGRCVARRGYVLITGAAPGMPHETVLGAFESDGIVVGVSPALNLEEHVTKYLSPTRGYRAIVFTGSGLMGREIENIRSCDVVIFAGGRSGTLGEFSIAFDEGKIIGILKGTGGITDHLSDIIRMIDKNTGAIVTYDTDPENLLGKLEELYKETLLPQYTRLMEQHNPDGTPNPE</sequence>
<dbReference type="RefSeq" id="WP_076003877.1">
    <property type="nucleotide sequence ID" value="NZ_CP018258.1"/>
</dbReference>
<dbReference type="GO" id="GO:0005829">
    <property type="term" value="C:cytosol"/>
    <property type="evidence" value="ECO:0007669"/>
    <property type="project" value="TreeGrafter"/>
</dbReference>
<dbReference type="Proteomes" id="UP000185934">
    <property type="component" value="Chromosome"/>
</dbReference>
<dbReference type="InterPro" id="IPR052341">
    <property type="entry name" value="LOG_family_nucleotidases"/>
</dbReference>
<dbReference type="SUPFAM" id="SSF102405">
    <property type="entry name" value="MCP/YpsA-like"/>
    <property type="match status" value="1"/>
</dbReference>
<dbReference type="Gene3D" id="3.40.50.450">
    <property type="match status" value="1"/>
</dbReference>
<evidence type="ECO:0000313" key="1">
    <source>
        <dbReference type="EMBL" id="APV44145.1"/>
    </source>
</evidence>
<name>A0A1P8F6T9_9CHLR</name>
<dbReference type="EMBL" id="CP018258">
    <property type="protein sequence ID" value="APV44145.1"/>
    <property type="molecule type" value="Genomic_DNA"/>
</dbReference>